<dbReference type="InterPro" id="IPR025302">
    <property type="entry name" value="DrrA1/2-like_C"/>
</dbReference>
<evidence type="ECO:0000313" key="6">
    <source>
        <dbReference type="Proteomes" id="UP000182062"/>
    </source>
</evidence>
<organism evidence="5 6">
    <name type="scientific">Rossellomorea aquimaris</name>
    <dbReference type="NCBI Taxonomy" id="189382"/>
    <lineage>
        <taxon>Bacteria</taxon>
        <taxon>Bacillati</taxon>
        <taxon>Bacillota</taxon>
        <taxon>Bacilli</taxon>
        <taxon>Bacillales</taxon>
        <taxon>Bacillaceae</taxon>
        <taxon>Rossellomorea</taxon>
    </lineage>
</organism>
<sequence length="309" mass="34223">MNVIEANGLTKQFGAKTVVNDVNLHVEEGQIYGFLGRNGAGKSTFINMITGIIKPTAGDFKLLGETNIEKVYSRIGVLPDYSTFYDSLTALGHLKYFAKINGKKITSSQGKEILDRVGLLEHANIKAGKFSFGMKKKLGIAQAIAHDPDLIFLDEPTSGVDAESGLSIQQLILNLKKEGKTIFMTSHNLNEVEKICSRMAIMKDGKIINEGTLEDLRAHYSSSIQVEIKHSSLENGNRHLINQYLETVGREIETEGNVTSMVIESEKKIPQIVRAFTKQNIDLYRINVDEPSLEEIFLKDQSGAKVSSF</sequence>
<dbReference type="InterPro" id="IPR027417">
    <property type="entry name" value="P-loop_NTPase"/>
</dbReference>
<dbReference type="PROSITE" id="PS50893">
    <property type="entry name" value="ABC_TRANSPORTER_2"/>
    <property type="match status" value="1"/>
</dbReference>
<dbReference type="GO" id="GO:0016887">
    <property type="term" value="F:ATP hydrolysis activity"/>
    <property type="evidence" value="ECO:0007669"/>
    <property type="project" value="InterPro"/>
</dbReference>
<dbReference type="InterPro" id="IPR017871">
    <property type="entry name" value="ABC_transporter-like_CS"/>
</dbReference>
<dbReference type="RefSeq" id="WP_071619860.1">
    <property type="nucleotide sequence ID" value="NZ_MINN01000117.1"/>
</dbReference>
<dbReference type="SMART" id="SM00382">
    <property type="entry name" value="AAA"/>
    <property type="match status" value="1"/>
</dbReference>
<dbReference type="Pfam" id="PF13732">
    <property type="entry name" value="DrrA1-3_C"/>
    <property type="match status" value="1"/>
</dbReference>
<keyword evidence="1" id="KW-0813">Transport</keyword>
<dbReference type="PANTHER" id="PTHR42711:SF13">
    <property type="entry name" value="ABC TRANSPORTER, ATP-BINDING PROTEIN"/>
    <property type="match status" value="1"/>
</dbReference>
<evidence type="ECO:0000313" key="5">
    <source>
        <dbReference type="EMBL" id="OIU69757.1"/>
    </source>
</evidence>
<accession>A0A1J6VWW5</accession>
<gene>
    <name evidence="5" type="ORF">BHE18_02270</name>
</gene>
<evidence type="ECO:0000259" key="4">
    <source>
        <dbReference type="PROSITE" id="PS50893"/>
    </source>
</evidence>
<evidence type="ECO:0000256" key="1">
    <source>
        <dbReference type="ARBA" id="ARBA00022448"/>
    </source>
</evidence>
<dbReference type="PROSITE" id="PS00211">
    <property type="entry name" value="ABC_TRANSPORTER_1"/>
    <property type="match status" value="1"/>
</dbReference>
<dbReference type="Pfam" id="PF00005">
    <property type="entry name" value="ABC_tran"/>
    <property type="match status" value="1"/>
</dbReference>
<proteinExistence type="predicted"/>
<feature type="domain" description="ABC transporter" evidence="4">
    <location>
        <begin position="4"/>
        <end position="229"/>
    </location>
</feature>
<evidence type="ECO:0000256" key="3">
    <source>
        <dbReference type="ARBA" id="ARBA00022840"/>
    </source>
</evidence>
<dbReference type="PANTHER" id="PTHR42711">
    <property type="entry name" value="ABC TRANSPORTER ATP-BINDING PROTEIN"/>
    <property type="match status" value="1"/>
</dbReference>
<dbReference type="InterPro" id="IPR003593">
    <property type="entry name" value="AAA+_ATPase"/>
</dbReference>
<protein>
    <submittedName>
        <fullName evidence="5">ABC transporter ATP-binding protein</fullName>
    </submittedName>
</protein>
<keyword evidence="2" id="KW-0547">Nucleotide-binding</keyword>
<keyword evidence="6" id="KW-1185">Reference proteome</keyword>
<dbReference type="InterPro" id="IPR003439">
    <property type="entry name" value="ABC_transporter-like_ATP-bd"/>
</dbReference>
<reference evidence="5 6" key="1">
    <citation type="submission" date="2016-09" db="EMBL/GenBank/DDBJ databases">
        <title>Bacillus aquimaris SAMM genome sequence reveals colonization and biosurfactant production capacities.</title>
        <authorList>
            <person name="Waghmode S.R."/>
            <person name="Suryavanshi M.V."/>
        </authorList>
    </citation>
    <scope>NUCLEOTIDE SEQUENCE [LARGE SCALE GENOMIC DNA]</scope>
    <source>
        <strain evidence="5 6">SAMM</strain>
    </source>
</reference>
<name>A0A1J6VWW5_9BACI</name>
<dbReference type="Gene3D" id="3.40.50.300">
    <property type="entry name" value="P-loop containing nucleotide triphosphate hydrolases"/>
    <property type="match status" value="1"/>
</dbReference>
<dbReference type="SUPFAM" id="SSF52540">
    <property type="entry name" value="P-loop containing nucleoside triphosphate hydrolases"/>
    <property type="match status" value="1"/>
</dbReference>
<keyword evidence="3 5" id="KW-0067">ATP-binding</keyword>
<dbReference type="Proteomes" id="UP000182062">
    <property type="component" value="Unassembled WGS sequence"/>
</dbReference>
<dbReference type="EMBL" id="MINN01000117">
    <property type="protein sequence ID" value="OIU69757.1"/>
    <property type="molecule type" value="Genomic_DNA"/>
</dbReference>
<comment type="caution">
    <text evidence="5">The sequence shown here is derived from an EMBL/GenBank/DDBJ whole genome shotgun (WGS) entry which is preliminary data.</text>
</comment>
<dbReference type="AlphaFoldDB" id="A0A1J6VWW5"/>
<evidence type="ECO:0000256" key="2">
    <source>
        <dbReference type="ARBA" id="ARBA00022741"/>
    </source>
</evidence>
<dbReference type="InterPro" id="IPR050763">
    <property type="entry name" value="ABC_transporter_ATP-binding"/>
</dbReference>
<dbReference type="OrthoDB" id="9804819at2"/>
<dbReference type="GO" id="GO:0005524">
    <property type="term" value="F:ATP binding"/>
    <property type="evidence" value="ECO:0007669"/>
    <property type="project" value="UniProtKB-KW"/>
</dbReference>